<comment type="function">
    <text evidence="13">Probable component of the wybutosine biosynthesis pathway. Wybutosine is a hyper modified guanosine with a tricyclic base found at the 3'-position adjacent to the anticodon of eukaryotic phenylalanine tRNA. Catalyzes the condensation of N-methylguanine with 2 carbon atoms from pyruvate to form the tricyclic 4-demethylwyosine, an intermediate in wybutosine biosynthesis.</text>
</comment>
<dbReference type="EMBL" id="CABD030052255">
    <property type="status" value="NOT_ANNOTATED_CDS"/>
    <property type="molecule type" value="Genomic_DNA"/>
</dbReference>
<dbReference type="OMA" id="TMANIPW"/>
<dbReference type="GO" id="GO:0031591">
    <property type="term" value="P:wybutosine biosynthetic process"/>
    <property type="evidence" value="ECO:0000318"/>
    <property type="project" value="GO_Central"/>
</dbReference>
<feature type="domain" description="Flavodoxin-like" evidence="17">
    <location>
        <begin position="79"/>
        <end position="237"/>
    </location>
</feature>
<feature type="transmembrane region" description="Helical" evidence="16">
    <location>
        <begin position="22"/>
        <end position="42"/>
    </location>
</feature>
<dbReference type="InterPro" id="IPR007197">
    <property type="entry name" value="rSAM"/>
</dbReference>
<evidence type="ECO:0000256" key="10">
    <source>
        <dbReference type="ARBA" id="ARBA00023004"/>
    </source>
</evidence>
<evidence type="ECO:0000313" key="19">
    <source>
        <dbReference type="Ensembl" id="ENSGGOP00000022558.2"/>
    </source>
</evidence>
<dbReference type="Ensembl" id="ENSGGOT00000027761.2">
    <property type="protein sequence ID" value="ENSGGOP00000022558.2"/>
    <property type="gene ID" value="ENSGGOG00000001473.3"/>
</dbReference>
<reference evidence="19 20" key="2">
    <citation type="journal article" date="2012" name="Nature">
        <title>Insights into hominid evolution from the gorilla genome sequence.</title>
        <authorList>
            <person name="Scally A."/>
            <person name="Dutheil J.Y."/>
            <person name="Hillier L.W."/>
            <person name="Jordan G.E."/>
            <person name="Goodhead I."/>
            <person name="Herrero J."/>
            <person name="Hobolth A."/>
            <person name="Lappalainen T."/>
            <person name="Mailund T."/>
            <person name="Marques-Bonet T."/>
            <person name="McCarthy S."/>
            <person name="Montgomery S.H."/>
            <person name="Schwalie P.C."/>
            <person name="Tang Y.A."/>
            <person name="Ward M.C."/>
            <person name="Xue Y."/>
            <person name="Yngvadottir B."/>
            <person name="Alkan C."/>
            <person name="Andersen L.N."/>
            <person name="Ayub Q."/>
            <person name="Ball E.V."/>
            <person name="Beal K."/>
            <person name="Bradley B.J."/>
            <person name="Chen Y."/>
            <person name="Clee C.M."/>
            <person name="Fitzgerald S."/>
            <person name="Graves T.A."/>
            <person name="Gu Y."/>
            <person name="Heath P."/>
            <person name="Heger A."/>
            <person name="Karakoc E."/>
            <person name="Kolb-Kokocinski A."/>
            <person name="Laird G.K."/>
            <person name="Lunter G."/>
            <person name="Meader S."/>
            <person name="Mort M."/>
            <person name="Mullikin J.C."/>
            <person name="Munch K."/>
            <person name="O'Connor T.D."/>
            <person name="Phillips A.D."/>
            <person name="Prado-Martinez J."/>
            <person name="Rogers A.S."/>
            <person name="Sajjadian S."/>
            <person name="Schmidt D."/>
            <person name="Shaw K."/>
            <person name="Simpson J.T."/>
            <person name="Stenson P.D."/>
            <person name="Turner D.J."/>
            <person name="Vigilant L."/>
            <person name="Vilella A.J."/>
            <person name="Whitener W."/>
            <person name="Zhu B."/>
            <person name="Cooper D.N."/>
            <person name="de Jong P."/>
            <person name="Dermitzakis E.T."/>
            <person name="Eichler E.E."/>
            <person name="Flicek P."/>
            <person name="Goldman N."/>
            <person name="Mundy N.I."/>
            <person name="Ning Z."/>
            <person name="Odom D.T."/>
            <person name="Ponting C.P."/>
            <person name="Quail M.A."/>
            <person name="Ryder O.A."/>
            <person name="Searle S.M."/>
            <person name="Warren W.C."/>
            <person name="Wilson R.K."/>
            <person name="Schierup M.H."/>
            <person name="Rogers J."/>
            <person name="Tyler-Smith C."/>
            <person name="Durbin R."/>
        </authorList>
    </citation>
    <scope>NUCLEOTIDE SEQUENCE [LARGE SCALE GENOMIC DNA]</scope>
</reference>
<evidence type="ECO:0000256" key="7">
    <source>
        <dbReference type="ARBA" id="ARBA00022694"/>
    </source>
</evidence>
<organism evidence="19 20">
    <name type="scientific">Gorilla gorilla gorilla</name>
    <name type="common">Western lowland gorilla</name>
    <dbReference type="NCBI Taxonomy" id="9595"/>
    <lineage>
        <taxon>Eukaryota</taxon>
        <taxon>Metazoa</taxon>
        <taxon>Chordata</taxon>
        <taxon>Craniata</taxon>
        <taxon>Vertebrata</taxon>
        <taxon>Euteleostomi</taxon>
        <taxon>Mammalia</taxon>
        <taxon>Eutheria</taxon>
        <taxon>Euarchontoglires</taxon>
        <taxon>Primates</taxon>
        <taxon>Haplorrhini</taxon>
        <taxon>Catarrhini</taxon>
        <taxon>Hominidae</taxon>
        <taxon>Gorilla</taxon>
    </lineage>
</organism>
<dbReference type="InterPro" id="IPR013785">
    <property type="entry name" value="Aldolase_TIM"/>
</dbReference>
<dbReference type="Gene3D" id="3.20.20.70">
    <property type="entry name" value="Aldolase class I"/>
    <property type="match status" value="2"/>
</dbReference>
<comment type="pathway">
    <text evidence="2">tRNA modification; wybutosine-tRNA(Phe) biosynthesis.</text>
</comment>
<dbReference type="InParanoid" id="G3S3A8"/>
<evidence type="ECO:0000256" key="15">
    <source>
        <dbReference type="SAM" id="MobiDB-lite"/>
    </source>
</evidence>
<dbReference type="HOGENOM" id="CLU_007952_2_1_1"/>
<dbReference type="EMBL" id="CABD030052254">
    <property type="status" value="NOT_ANNOTATED_CDS"/>
    <property type="molecule type" value="Genomic_DNA"/>
</dbReference>
<dbReference type="UniPathway" id="UPA00375"/>
<dbReference type="EMBL" id="CABD030052252">
    <property type="status" value="NOT_ANNOTATED_CDS"/>
    <property type="molecule type" value="Genomic_DNA"/>
</dbReference>
<dbReference type="PROSITE" id="PS51918">
    <property type="entry name" value="RADICAL_SAM"/>
    <property type="match status" value="1"/>
</dbReference>
<comment type="similarity">
    <text evidence="3">Belongs to the TYW1 family.</text>
</comment>
<keyword evidence="7" id="KW-0819">tRNA processing</keyword>
<keyword evidence="20" id="KW-1185">Reference proteome</keyword>
<dbReference type="PROSITE" id="PS50902">
    <property type="entry name" value="FLAVODOXIN_LIKE"/>
    <property type="match status" value="1"/>
</dbReference>
<evidence type="ECO:0000256" key="14">
    <source>
        <dbReference type="ARBA" id="ARBA00049466"/>
    </source>
</evidence>
<reference evidence="19" key="3">
    <citation type="submission" date="2025-08" db="UniProtKB">
        <authorList>
            <consortium name="Ensembl"/>
        </authorList>
    </citation>
    <scope>IDENTIFICATION</scope>
</reference>
<dbReference type="GeneTree" id="ENSGT00510000047059"/>
<dbReference type="GO" id="GO:0046872">
    <property type="term" value="F:metal ion binding"/>
    <property type="evidence" value="ECO:0007669"/>
    <property type="project" value="UniProtKB-KW"/>
</dbReference>
<dbReference type="InterPro" id="IPR058240">
    <property type="entry name" value="rSAM_sf"/>
</dbReference>
<dbReference type="EC" id="4.1.3.44" evidence="4"/>
<dbReference type="eggNOG" id="KOG1160">
    <property type="taxonomic scope" value="Eukaryota"/>
</dbReference>
<dbReference type="InterPro" id="IPR029039">
    <property type="entry name" value="Flavoprotein-like_sf"/>
</dbReference>
<evidence type="ECO:0000256" key="8">
    <source>
        <dbReference type="ARBA" id="ARBA00022723"/>
    </source>
</evidence>
<dbReference type="PANTHER" id="PTHR13930">
    <property type="entry name" value="S-ADENOSYL-L-METHIONINE-DEPENDENT TRNA 4-DEMETHYLWYOSINE SYNTHASE"/>
    <property type="match status" value="1"/>
</dbReference>
<dbReference type="GO" id="GO:0102521">
    <property type="term" value="F:tRNA-4-demethylwyosine synthase activity"/>
    <property type="evidence" value="ECO:0007669"/>
    <property type="project" value="UniProtKB-EC"/>
</dbReference>
<dbReference type="InterPro" id="IPR001094">
    <property type="entry name" value="Flavdoxin-like"/>
</dbReference>
<dbReference type="Pfam" id="PF08608">
    <property type="entry name" value="Wyosine_form"/>
    <property type="match status" value="1"/>
</dbReference>
<keyword evidence="9" id="KW-0547">Nucleotide-binding</keyword>
<feature type="region of interest" description="Disordered" evidence="15">
    <location>
        <begin position="248"/>
        <end position="313"/>
    </location>
</feature>
<keyword evidence="6" id="KW-0949">S-adenosyl-L-methionine</keyword>
<dbReference type="Bgee" id="ENSGGOG00000001473">
    <property type="expression patterns" value="Expressed in testis and 5 other cell types or tissues"/>
</dbReference>
<evidence type="ECO:0000259" key="17">
    <source>
        <dbReference type="PROSITE" id="PS50902"/>
    </source>
</evidence>
<keyword evidence="16" id="KW-0812">Transmembrane</keyword>
<keyword evidence="11" id="KW-0411">Iron-sulfur</keyword>
<proteinExistence type="inferred from homology"/>
<dbReference type="InterPro" id="IPR013917">
    <property type="entry name" value="tRNA_wybutosine-synth"/>
</dbReference>
<keyword evidence="16" id="KW-1133">Transmembrane helix</keyword>
<evidence type="ECO:0000256" key="3">
    <source>
        <dbReference type="ARBA" id="ARBA00010115"/>
    </source>
</evidence>
<dbReference type="GO" id="GO:0010181">
    <property type="term" value="F:FMN binding"/>
    <property type="evidence" value="ECO:0007669"/>
    <property type="project" value="InterPro"/>
</dbReference>
<dbReference type="EMBL" id="CABD030052253">
    <property type="status" value="NOT_ANNOTATED_CDS"/>
    <property type="molecule type" value="Genomic_DNA"/>
</dbReference>
<protein>
    <recommendedName>
        <fullName evidence="4">tRNA 4-demethylwyosine synthase (AdoMet-dependent)</fullName>
        <ecNumber evidence="4">4.1.3.44</ecNumber>
    </recommendedName>
</protein>
<dbReference type="SUPFAM" id="SSF52218">
    <property type="entry name" value="Flavoproteins"/>
    <property type="match status" value="1"/>
</dbReference>
<feature type="compositionally biased region" description="Basic and acidic residues" evidence="15">
    <location>
        <begin position="259"/>
        <end position="269"/>
    </location>
</feature>
<name>G3S3A8_GORGO</name>
<evidence type="ECO:0000256" key="5">
    <source>
        <dbReference type="ARBA" id="ARBA00022485"/>
    </source>
</evidence>
<keyword evidence="10" id="KW-0408">Iron</keyword>
<dbReference type="EMBL" id="CABD030052259">
    <property type="status" value="NOT_ANNOTATED_CDS"/>
    <property type="molecule type" value="Genomic_DNA"/>
</dbReference>
<dbReference type="InterPro" id="IPR008254">
    <property type="entry name" value="Flavodoxin/NO_synth"/>
</dbReference>
<dbReference type="Gene3D" id="3.40.50.360">
    <property type="match status" value="1"/>
</dbReference>
<dbReference type="PANTHER" id="PTHR13930:SF0">
    <property type="entry name" value="S-ADENOSYL-L-METHIONINE-DEPENDENT TRNA 4-DEMETHYLWYOSINE SYNTHASE TYW1-RELATED"/>
    <property type="match status" value="1"/>
</dbReference>
<dbReference type="FunCoup" id="G3S3A8">
    <property type="interactions" value="3012"/>
</dbReference>
<dbReference type="AlphaFoldDB" id="G3S3A8"/>
<evidence type="ECO:0000313" key="20">
    <source>
        <dbReference type="Proteomes" id="UP000001519"/>
    </source>
</evidence>
<evidence type="ECO:0000256" key="6">
    <source>
        <dbReference type="ARBA" id="ARBA00022691"/>
    </source>
</evidence>
<evidence type="ECO:0000256" key="2">
    <source>
        <dbReference type="ARBA" id="ARBA00004797"/>
    </source>
</evidence>
<evidence type="ECO:0000256" key="16">
    <source>
        <dbReference type="SAM" id="Phobius"/>
    </source>
</evidence>
<accession>G3S3A8</accession>
<dbReference type="EMBL" id="CABD030052257">
    <property type="status" value="NOT_ANNOTATED_CDS"/>
    <property type="molecule type" value="Genomic_DNA"/>
</dbReference>
<comment type="cofactor">
    <cofactor evidence="1">
        <name>[4Fe-4S] cluster</name>
        <dbReference type="ChEBI" id="CHEBI:49883"/>
    </cofactor>
</comment>
<evidence type="ECO:0000256" key="9">
    <source>
        <dbReference type="ARBA" id="ARBA00022741"/>
    </source>
</evidence>
<dbReference type="EMBL" id="CABD030052256">
    <property type="status" value="NOT_ANNOTATED_CDS"/>
    <property type="molecule type" value="Genomic_DNA"/>
</dbReference>
<dbReference type="SFLD" id="SFLDS00029">
    <property type="entry name" value="Radical_SAM"/>
    <property type="match status" value="1"/>
</dbReference>
<dbReference type="Pfam" id="PF00258">
    <property type="entry name" value="Flavodoxin_1"/>
    <property type="match status" value="1"/>
</dbReference>
<feature type="domain" description="Radical SAM core" evidence="18">
    <location>
        <begin position="382"/>
        <end position="604"/>
    </location>
</feature>
<comment type="catalytic activity">
    <reaction evidence="14">
        <text>N(1)-methylguanosine(37) in tRNA(Phe) + pyruvate + S-adenosyl-L-methionine = 4-demethylwyosine(37) in tRNA(Phe) + 5'-deoxyadenosine + L-methionine + CO2 + H2O</text>
        <dbReference type="Rhea" id="RHEA:36347"/>
        <dbReference type="Rhea" id="RHEA-COMP:10164"/>
        <dbReference type="Rhea" id="RHEA-COMP:10165"/>
        <dbReference type="ChEBI" id="CHEBI:15361"/>
        <dbReference type="ChEBI" id="CHEBI:15377"/>
        <dbReference type="ChEBI" id="CHEBI:16526"/>
        <dbReference type="ChEBI" id="CHEBI:17319"/>
        <dbReference type="ChEBI" id="CHEBI:57844"/>
        <dbReference type="ChEBI" id="CHEBI:59789"/>
        <dbReference type="ChEBI" id="CHEBI:64315"/>
        <dbReference type="ChEBI" id="CHEBI:73542"/>
        <dbReference type="EC" id="4.1.3.44"/>
    </reaction>
</comment>
<evidence type="ECO:0000259" key="18">
    <source>
        <dbReference type="PROSITE" id="PS51918"/>
    </source>
</evidence>
<dbReference type="GO" id="GO:0051539">
    <property type="term" value="F:4 iron, 4 sulfur cluster binding"/>
    <property type="evidence" value="ECO:0007669"/>
    <property type="project" value="UniProtKB-KW"/>
</dbReference>
<gene>
    <name evidence="19" type="primary">TYW1</name>
</gene>
<evidence type="ECO:0000256" key="11">
    <source>
        <dbReference type="ARBA" id="ARBA00023014"/>
    </source>
</evidence>
<keyword evidence="5" id="KW-0004">4Fe-4S</keyword>
<evidence type="ECO:0000256" key="12">
    <source>
        <dbReference type="ARBA" id="ARBA00023239"/>
    </source>
</evidence>
<keyword evidence="8" id="KW-0479">Metal-binding</keyword>
<reference evidence="19" key="4">
    <citation type="submission" date="2025-09" db="UniProtKB">
        <authorList>
            <consortium name="Ensembl"/>
        </authorList>
    </citation>
    <scope>IDENTIFICATION</scope>
</reference>
<keyword evidence="16" id="KW-0472">Membrane</keyword>
<dbReference type="CDD" id="cd01335">
    <property type="entry name" value="Radical_SAM"/>
    <property type="match status" value="1"/>
</dbReference>
<sequence>MDPSADTWDLSSPLISLWINRFYIYLGFAVSISLWICVQIVIKTQGKNLQEKSVPKAAQDLMTNGYVSLQEKDIFVSGVKIFYGSQTGTAKGFATVLAEAVTSLDLPVAIINLKEYDPDDHLIEEVTSKNVCVFLVATYTDGLPTESAEWFCKWLEEASIDFRFGKTYLKGMRYAVFGLGNSAYASHFNKVGKNVDKWLWMLGAHRVMSRGEGDCDVVKSKHGSIEADFRAWKTKFISQLQALQKGERKKSCGGHCKKGKCESHQHGSEEREEGSQEQDELHHRDTKGEEPFESSSEEEFGGEDHQSLNSIVDVEDLGKIMDHVKKEKREKEQQEEKSGLFRNMGRNEDGERRAMITPALREALTKQLMLRGRGGCYKHTFYGIESHRCMETTPSLACANKCVFCWRHHTNPVGTEWRWKMDQPEMILKEAIENHQNMIKQFKGVPGVKAECFEEGMTVKHCALSLVGEPVMYPEINRFLKLLHQCKISSFLVTNAQFPAEIRNLEPVTQLYVSVDASTKDSLKKIDRPLFKDFWQRFLDSLKALAVKGVTYCGESSASSLTMAHVPWHEEVVQFVRELVDLIPDYEIACEHEHSNCLLVAHRK</sequence>
<dbReference type="EMBL" id="CABD030052258">
    <property type="status" value="NOT_ANNOTATED_CDS"/>
    <property type="molecule type" value="Genomic_DNA"/>
</dbReference>
<keyword evidence="12" id="KW-0456">Lyase</keyword>
<dbReference type="Proteomes" id="UP000001519">
    <property type="component" value="Chromosome 7"/>
</dbReference>
<evidence type="ECO:0000256" key="4">
    <source>
        <dbReference type="ARBA" id="ARBA00012821"/>
    </source>
</evidence>
<dbReference type="InterPro" id="IPR034556">
    <property type="entry name" value="tRNA_wybutosine-synthase"/>
</dbReference>
<dbReference type="STRING" id="9593.ENSGGOP00000022558"/>
<dbReference type="PRINTS" id="PR00369">
    <property type="entry name" value="FLAVODOXIN"/>
</dbReference>
<evidence type="ECO:0000256" key="13">
    <source>
        <dbReference type="ARBA" id="ARBA00025368"/>
    </source>
</evidence>
<feature type="compositionally biased region" description="Basic and acidic residues" evidence="15">
    <location>
        <begin position="279"/>
        <end position="290"/>
    </location>
</feature>
<dbReference type="EMBL" id="CABD030052250">
    <property type="status" value="NOT_ANNOTATED_CDS"/>
    <property type="molecule type" value="Genomic_DNA"/>
</dbReference>
<feature type="compositionally biased region" description="Acidic residues" evidence="15">
    <location>
        <begin position="291"/>
        <end position="301"/>
    </location>
</feature>
<dbReference type="EMBL" id="CABD030052251">
    <property type="status" value="NOT_ANNOTATED_CDS"/>
    <property type="molecule type" value="Genomic_DNA"/>
</dbReference>
<reference evidence="20" key="1">
    <citation type="submission" date="2011-05" db="EMBL/GenBank/DDBJ databases">
        <title>Insights into the evolution of the great apes provided by the gorilla genome.</title>
        <authorList>
            <person name="Scally A."/>
        </authorList>
    </citation>
    <scope>NUCLEOTIDE SEQUENCE [LARGE SCALE GENOMIC DNA]</scope>
</reference>
<dbReference type="SUPFAM" id="SSF102114">
    <property type="entry name" value="Radical SAM enzymes"/>
    <property type="match status" value="1"/>
</dbReference>
<evidence type="ECO:0000256" key="1">
    <source>
        <dbReference type="ARBA" id="ARBA00001966"/>
    </source>
</evidence>